<proteinExistence type="inferred from homology"/>
<dbReference type="OrthoDB" id="1739576at2759"/>
<evidence type="ECO:0000313" key="5">
    <source>
        <dbReference type="EMBL" id="KNZ57775.1"/>
    </source>
</evidence>
<evidence type="ECO:0000313" key="6">
    <source>
        <dbReference type="Proteomes" id="UP000037035"/>
    </source>
</evidence>
<evidence type="ECO:0000256" key="4">
    <source>
        <dbReference type="SAM" id="MobiDB-lite"/>
    </source>
</evidence>
<comment type="caution">
    <text evidence="5">The sequence shown here is derived from an EMBL/GenBank/DDBJ whole genome shotgun (WGS) entry which is preliminary data.</text>
</comment>
<keyword evidence="6" id="KW-1185">Reference proteome</keyword>
<accession>A0A0L6VCA4</accession>
<dbReference type="Gene3D" id="1.10.287.660">
    <property type="entry name" value="Helix hairpin bin"/>
    <property type="match status" value="1"/>
</dbReference>
<dbReference type="PANTHER" id="PTHR13021">
    <property type="entry name" value="PRE-MRNA-SPLICING FACTOR ISY1"/>
    <property type="match status" value="1"/>
</dbReference>
<comment type="subcellular location">
    <subcellularLocation>
        <location evidence="1">Nucleus</location>
    </subcellularLocation>
</comment>
<evidence type="ECO:0000256" key="1">
    <source>
        <dbReference type="ARBA" id="ARBA00004123"/>
    </source>
</evidence>
<reference evidence="5 6" key="1">
    <citation type="submission" date="2015-08" db="EMBL/GenBank/DDBJ databases">
        <title>Next Generation Sequencing and Analysis of the Genome of Puccinia sorghi L Schw, the Causal Agent of Maize Common Rust.</title>
        <authorList>
            <person name="Rochi L."/>
            <person name="Burguener G."/>
            <person name="Darino M."/>
            <person name="Turjanski A."/>
            <person name="Kreff E."/>
            <person name="Dieguez M.J."/>
            <person name="Sacco F."/>
        </authorList>
    </citation>
    <scope>NUCLEOTIDE SEQUENCE [LARGE SCALE GENOMIC DNA]</scope>
    <source>
        <strain evidence="5 6">RO10H11247</strain>
    </source>
</reference>
<dbReference type="VEuPathDB" id="FungiDB:VP01_2076g2"/>
<dbReference type="Pfam" id="PF06246">
    <property type="entry name" value="Isy1"/>
    <property type="match status" value="2"/>
</dbReference>
<protein>
    <recommendedName>
        <fullName evidence="7">Pre-mRNA-splicing factor ISY1</fullName>
    </recommendedName>
</protein>
<dbReference type="AlphaFoldDB" id="A0A0L6VCA4"/>
<dbReference type="InterPro" id="IPR009360">
    <property type="entry name" value="Isy1"/>
</dbReference>
<evidence type="ECO:0000256" key="2">
    <source>
        <dbReference type="ARBA" id="ARBA00007002"/>
    </source>
</evidence>
<comment type="similarity">
    <text evidence="2">Belongs to the ISY1 family.</text>
</comment>
<gene>
    <name evidence="5" type="ORF">VP01_2076g2</name>
</gene>
<name>A0A0L6VCA4_9BASI</name>
<dbReference type="InterPro" id="IPR037200">
    <property type="entry name" value="Isy1_sf"/>
</dbReference>
<dbReference type="GO" id="GO:0000350">
    <property type="term" value="P:generation of catalytic spliceosome for second transesterification step"/>
    <property type="evidence" value="ECO:0007669"/>
    <property type="project" value="InterPro"/>
</dbReference>
<dbReference type="EMBL" id="LAVV01006922">
    <property type="protein sequence ID" value="KNZ57775.1"/>
    <property type="molecule type" value="Genomic_DNA"/>
</dbReference>
<keyword evidence="3" id="KW-0539">Nucleus</keyword>
<dbReference type="SUPFAM" id="SSF140102">
    <property type="entry name" value="ISY1 domain-like"/>
    <property type="match status" value="2"/>
</dbReference>
<dbReference type="GO" id="GO:0005634">
    <property type="term" value="C:nucleus"/>
    <property type="evidence" value="ECO:0007669"/>
    <property type="project" value="UniProtKB-SubCell"/>
</dbReference>
<dbReference type="InterPro" id="IPR029012">
    <property type="entry name" value="Helix_hairpin_bin_sf"/>
</dbReference>
<dbReference type="Proteomes" id="UP000037035">
    <property type="component" value="Unassembled WGS sequence"/>
</dbReference>
<evidence type="ECO:0000256" key="3">
    <source>
        <dbReference type="ARBA" id="ARBA00023242"/>
    </source>
</evidence>
<feature type="region of interest" description="Disordered" evidence="4">
    <location>
        <begin position="266"/>
        <end position="343"/>
    </location>
</feature>
<evidence type="ECO:0008006" key="7">
    <source>
        <dbReference type="Google" id="ProtNLM"/>
    </source>
</evidence>
<sequence length="367" mass="41517">MARNEEKAQSMLYRFREAQAAELGMSTKSDRRPRLASSCKDLRQCERWRGEILREVSRKVSKIQDGQFHLSFLDFSIKRTISLLVLRTEKFINFDHPKPSPLIAGLTDYEVRDLNDEINKLLREKMHWENQIINLGGANYRRVGSSTFDGAGRSAPGQRGYKYFGRAKELPGVKELFEGASKQQEELDGLKKTDDVYYMFKNQGPSYYGDLDEYGAEGEELLKYESAHERQDWEDTFESISALLGIPPGETDLPPFPIATNQVDLNTNATTEPQAPTPNVRDKRKADDDPPGTPSKKKSSNNDGSQDKQAPDSTNATDQPDRTTAPATPLSVFDPADLKPPPVPTIEKWEQLIMQLQKAELLREYIG</sequence>
<dbReference type="STRING" id="27349.A0A0L6VCA4"/>
<organism evidence="5 6">
    <name type="scientific">Puccinia sorghi</name>
    <dbReference type="NCBI Taxonomy" id="27349"/>
    <lineage>
        <taxon>Eukaryota</taxon>
        <taxon>Fungi</taxon>
        <taxon>Dikarya</taxon>
        <taxon>Basidiomycota</taxon>
        <taxon>Pucciniomycotina</taxon>
        <taxon>Pucciniomycetes</taxon>
        <taxon>Pucciniales</taxon>
        <taxon>Pucciniaceae</taxon>
        <taxon>Puccinia</taxon>
    </lineage>
</organism>